<evidence type="ECO:0000256" key="1">
    <source>
        <dbReference type="SAM" id="MobiDB-lite"/>
    </source>
</evidence>
<reference evidence="2 3" key="1">
    <citation type="submission" date="2017-04" db="EMBL/GenBank/DDBJ databases">
        <title>Genome Sequence of the Model Brown-Rot Fungus Postia placenta SB12.</title>
        <authorList>
            <consortium name="DOE Joint Genome Institute"/>
            <person name="Gaskell J."/>
            <person name="Kersten P."/>
            <person name="Larrondo L.F."/>
            <person name="Canessa P."/>
            <person name="Martinez D."/>
            <person name="Hibbett D."/>
            <person name="Schmoll M."/>
            <person name="Kubicek C.P."/>
            <person name="Martinez A.T."/>
            <person name="Yadav J."/>
            <person name="Master E."/>
            <person name="Magnuson J.K."/>
            <person name="James T."/>
            <person name="Yaver D."/>
            <person name="Berka R."/>
            <person name="Labutti K."/>
            <person name="Lipzen A."/>
            <person name="Aerts A."/>
            <person name="Barry K."/>
            <person name="Henrissat B."/>
            <person name="Blanchette R."/>
            <person name="Grigoriev I."/>
            <person name="Cullen D."/>
        </authorList>
    </citation>
    <scope>NUCLEOTIDE SEQUENCE [LARGE SCALE GENOMIC DNA]</scope>
    <source>
        <strain evidence="2 3">MAD-698-R-SB12</strain>
    </source>
</reference>
<dbReference type="AlphaFoldDB" id="A0A1X6MI61"/>
<keyword evidence="3" id="KW-1185">Reference proteome</keyword>
<organism evidence="2 3">
    <name type="scientific">Postia placenta MAD-698-R-SB12</name>
    <dbReference type="NCBI Taxonomy" id="670580"/>
    <lineage>
        <taxon>Eukaryota</taxon>
        <taxon>Fungi</taxon>
        <taxon>Dikarya</taxon>
        <taxon>Basidiomycota</taxon>
        <taxon>Agaricomycotina</taxon>
        <taxon>Agaricomycetes</taxon>
        <taxon>Polyporales</taxon>
        <taxon>Adustoporiaceae</taxon>
        <taxon>Rhodonia</taxon>
    </lineage>
</organism>
<evidence type="ECO:0000313" key="2">
    <source>
        <dbReference type="EMBL" id="OSX56084.1"/>
    </source>
</evidence>
<name>A0A1X6MI61_9APHY</name>
<feature type="region of interest" description="Disordered" evidence="1">
    <location>
        <begin position="1"/>
        <end position="28"/>
    </location>
</feature>
<feature type="region of interest" description="Disordered" evidence="1">
    <location>
        <begin position="81"/>
        <end position="102"/>
    </location>
</feature>
<gene>
    <name evidence="2" type="ORF">POSPLADRAFT_1062983</name>
</gene>
<sequence length="102" mass="11072">MAPIRNCVLPPPVLQSGDEDADGPHRRADGEMTRAIWRGTDVYRSHVACPRDRGLLILNELPLVARLAQSARLRQRSLALDTVSSVSSPALSPSSRPFGTIS</sequence>
<dbReference type="GeneID" id="36326533"/>
<dbReference type="Proteomes" id="UP000194127">
    <property type="component" value="Unassembled WGS sequence"/>
</dbReference>
<evidence type="ECO:0000313" key="3">
    <source>
        <dbReference type="Proteomes" id="UP000194127"/>
    </source>
</evidence>
<dbReference type="RefSeq" id="XP_024332878.1">
    <property type="nucleotide sequence ID" value="XM_024481583.1"/>
</dbReference>
<dbReference type="EMBL" id="KZ110626">
    <property type="protein sequence ID" value="OSX56084.1"/>
    <property type="molecule type" value="Genomic_DNA"/>
</dbReference>
<protein>
    <submittedName>
        <fullName evidence="2">Uncharacterized protein</fullName>
    </submittedName>
</protein>
<accession>A0A1X6MI61</accession>
<proteinExistence type="predicted"/>
<feature type="compositionally biased region" description="Low complexity" evidence="1">
    <location>
        <begin position="81"/>
        <end position="95"/>
    </location>
</feature>